<protein>
    <submittedName>
        <fullName evidence="1">Uncharacterized protein</fullName>
    </submittedName>
</protein>
<dbReference type="EMBL" id="BX294139">
    <property type="protein sequence ID" value="CAD73537.1"/>
    <property type="molecule type" value="Genomic_DNA"/>
</dbReference>
<dbReference type="AlphaFoldDB" id="Q7UTA0"/>
<organism evidence="1 2">
    <name type="scientific">Rhodopirellula baltica (strain DSM 10527 / NCIMB 13988 / SH1)</name>
    <dbReference type="NCBI Taxonomy" id="243090"/>
    <lineage>
        <taxon>Bacteria</taxon>
        <taxon>Pseudomonadati</taxon>
        <taxon>Planctomycetota</taxon>
        <taxon>Planctomycetia</taxon>
        <taxon>Pirellulales</taxon>
        <taxon>Pirellulaceae</taxon>
        <taxon>Rhodopirellula</taxon>
    </lineage>
</organism>
<keyword evidence="2" id="KW-1185">Reference proteome</keyword>
<accession>Q7UTA0</accession>
<evidence type="ECO:0000313" key="2">
    <source>
        <dbReference type="Proteomes" id="UP000001025"/>
    </source>
</evidence>
<evidence type="ECO:0000313" key="1">
    <source>
        <dbReference type="EMBL" id="CAD73537.1"/>
    </source>
</evidence>
<dbReference type="STRING" id="243090.RB4001"/>
<dbReference type="KEGG" id="rba:RB4001"/>
<proteinExistence type="predicted"/>
<gene>
    <name evidence="1" type="ordered locus">RB4001</name>
</gene>
<sequence>MFVWSGAVALHCSGSSYGDNVSVRLTCRSVMGGSLVRVSCGSFLRPDQTC</sequence>
<dbReference type="Proteomes" id="UP000001025">
    <property type="component" value="Chromosome"/>
</dbReference>
<reference evidence="1 2" key="1">
    <citation type="journal article" date="2003" name="Proc. Natl. Acad. Sci. U.S.A.">
        <title>Complete genome sequence of the marine planctomycete Pirellula sp. strain 1.</title>
        <authorList>
            <person name="Gloeckner F.O."/>
            <person name="Kube M."/>
            <person name="Bauer M."/>
            <person name="Teeling H."/>
            <person name="Lombardot T."/>
            <person name="Ludwig W."/>
            <person name="Gade D."/>
            <person name="Beck A."/>
            <person name="Borzym K."/>
            <person name="Heitmann K."/>
            <person name="Rabus R."/>
            <person name="Schlesner H."/>
            <person name="Amann R."/>
            <person name="Reinhardt R."/>
        </authorList>
    </citation>
    <scope>NUCLEOTIDE SEQUENCE [LARGE SCALE GENOMIC DNA]</scope>
    <source>
        <strain evidence="2">DSM 10527 / NCIMB 13988 / SH1</strain>
    </source>
</reference>
<dbReference type="EnsemblBacteria" id="CAD73537">
    <property type="protein sequence ID" value="CAD73537"/>
    <property type="gene ID" value="RB4001"/>
</dbReference>
<dbReference type="HOGENOM" id="CLU_3122018_0_0_0"/>
<dbReference type="InParanoid" id="Q7UTA0"/>
<name>Q7UTA0_RHOBA</name>